<dbReference type="PROSITE" id="PS52016">
    <property type="entry name" value="TONB_DEPENDENT_REC_3"/>
    <property type="match status" value="1"/>
</dbReference>
<dbReference type="Proteomes" id="UP000192907">
    <property type="component" value="Unassembled WGS sequence"/>
</dbReference>
<protein>
    <submittedName>
        <fullName evidence="9">Outer membrane receptor proteins, mostly Fe transport</fullName>
    </submittedName>
</protein>
<dbReference type="InterPro" id="IPR012910">
    <property type="entry name" value="Plug_dom"/>
</dbReference>
<evidence type="ECO:0000259" key="8">
    <source>
        <dbReference type="Pfam" id="PF07715"/>
    </source>
</evidence>
<dbReference type="RefSeq" id="WP_132315899.1">
    <property type="nucleotide sequence ID" value="NZ_FWZT01000003.1"/>
</dbReference>
<evidence type="ECO:0000256" key="1">
    <source>
        <dbReference type="ARBA" id="ARBA00004571"/>
    </source>
</evidence>
<comment type="similarity">
    <text evidence="7">Belongs to the TonB-dependent receptor family.</text>
</comment>
<dbReference type="GO" id="GO:0009279">
    <property type="term" value="C:cell outer membrane"/>
    <property type="evidence" value="ECO:0007669"/>
    <property type="project" value="UniProtKB-SubCell"/>
</dbReference>
<evidence type="ECO:0000256" key="6">
    <source>
        <dbReference type="ARBA" id="ARBA00023237"/>
    </source>
</evidence>
<sequence length="690" mass="77106">MYQQRLLLILSVPLSASTLSYGQSSEIEPPPTGEERLETMEIKGSRTNRIGESITAGEGEVGQAEISQRPLSRTGEIIEFVPGFIATQHSGSGKANQYFGRGFNLDHGTDFRMSIDGMPINMRSHGHGQGYSDANFIIPEVIESLEYRKGPYYADSGDFSSAGYAKLSTFDRLGHGEALIGGGSYGYGRTLIMDSIGDHQRSFTYAFEAQQYDGPWQGIDENVEKLNGFAKQNFSWGRDHLSISLMAYDNRWNSAEQVPSRAVEAGLINRLAVIDDKVGGETKRNSLAMQWQRQLDQARISFNAYAIDYDLKLINNFTYFIDEANGDQFSQVDSRRVFGANGEWQQNLQIAGVPIQQRFGIEGQVDTDLETGLYRTQEQDIIETQSEHEAQISNLSLYSSTELGLSTDLRSNISYRVDSYDYQVRNLVNQKSASDRVTMGSLKGSFAYRVGEGLESYLAIGQGFHSNDFKGVLATEISDDPEAEDADPIVRSLGYETGLAWSPSSRINLSVGIWQLESDSELIYVGDEGSTEASRASVRRGIEWTTYYRPNTNWTYDLEIAQSDARYSSDPDNEGREVEGHIPLVVSGGVYGNMSNGLLAGLRLRYLGERPLTADGSQRSSATSLVNLRTGYQWGQFRITLDVFNIFDSKDNDIEYYYASRLPGEVEPQDDRHFHPVEPRSVRTHLSYMF</sequence>
<dbReference type="Gene3D" id="2.40.170.20">
    <property type="entry name" value="TonB-dependent receptor, beta-barrel domain"/>
    <property type="match status" value="1"/>
</dbReference>
<feature type="domain" description="TonB-dependent receptor plug" evidence="8">
    <location>
        <begin position="61"/>
        <end position="163"/>
    </location>
</feature>
<evidence type="ECO:0000256" key="5">
    <source>
        <dbReference type="ARBA" id="ARBA00023136"/>
    </source>
</evidence>
<dbReference type="GO" id="GO:0044718">
    <property type="term" value="P:siderophore transmembrane transport"/>
    <property type="evidence" value="ECO:0007669"/>
    <property type="project" value="TreeGrafter"/>
</dbReference>
<dbReference type="EMBL" id="FWZT01000003">
    <property type="protein sequence ID" value="SMF02397.1"/>
    <property type="molecule type" value="Genomic_DNA"/>
</dbReference>
<evidence type="ECO:0000256" key="7">
    <source>
        <dbReference type="PROSITE-ProRule" id="PRU01360"/>
    </source>
</evidence>
<reference evidence="10" key="1">
    <citation type="submission" date="2017-04" db="EMBL/GenBank/DDBJ databases">
        <authorList>
            <person name="Varghese N."/>
            <person name="Submissions S."/>
        </authorList>
    </citation>
    <scope>NUCLEOTIDE SEQUENCE [LARGE SCALE GENOMIC DNA]</scope>
    <source>
        <strain evidence="10">RKEM611</strain>
    </source>
</reference>
<dbReference type="InterPro" id="IPR037066">
    <property type="entry name" value="Plug_dom_sf"/>
</dbReference>
<keyword evidence="5 7" id="KW-0472">Membrane</keyword>
<comment type="subcellular location">
    <subcellularLocation>
        <location evidence="1 7">Cell outer membrane</location>
        <topology evidence="1 7">Multi-pass membrane protein</topology>
    </subcellularLocation>
</comment>
<evidence type="ECO:0000256" key="3">
    <source>
        <dbReference type="ARBA" id="ARBA00022452"/>
    </source>
</evidence>
<dbReference type="InterPro" id="IPR036942">
    <property type="entry name" value="Beta-barrel_TonB_sf"/>
</dbReference>
<dbReference type="OrthoDB" id="99480at2"/>
<dbReference type="Gene3D" id="2.170.130.10">
    <property type="entry name" value="TonB-dependent receptor, plug domain"/>
    <property type="match status" value="1"/>
</dbReference>
<dbReference type="SUPFAM" id="SSF56935">
    <property type="entry name" value="Porins"/>
    <property type="match status" value="1"/>
</dbReference>
<evidence type="ECO:0000256" key="4">
    <source>
        <dbReference type="ARBA" id="ARBA00022692"/>
    </source>
</evidence>
<organism evidence="9 10">
    <name type="scientific">Pseudobacteriovorax antillogorgiicola</name>
    <dbReference type="NCBI Taxonomy" id="1513793"/>
    <lineage>
        <taxon>Bacteria</taxon>
        <taxon>Pseudomonadati</taxon>
        <taxon>Bdellovibrionota</taxon>
        <taxon>Oligoflexia</taxon>
        <taxon>Oligoflexales</taxon>
        <taxon>Pseudobacteriovoracaceae</taxon>
        <taxon>Pseudobacteriovorax</taxon>
    </lineage>
</organism>
<dbReference type="InterPro" id="IPR039426">
    <property type="entry name" value="TonB-dep_rcpt-like"/>
</dbReference>
<dbReference type="STRING" id="1513793.SAMN06296036_103261"/>
<evidence type="ECO:0000313" key="9">
    <source>
        <dbReference type="EMBL" id="SMF02397.1"/>
    </source>
</evidence>
<proteinExistence type="inferred from homology"/>
<dbReference type="GO" id="GO:0015344">
    <property type="term" value="F:siderophore uptake transmembrane transporter activity"/>
    <property type="evidence" value="ECO:0007669"/>
    <property type="project" value="TreeGrafter"/>
</dbReference>
<keyword evidence="10" id="KW-1185">Reference proteome</keyword>
<keyword evidence="4 7" id="KW-0812">Transmembrane</keyword>
<evidence type="ECO:0000313" key="10">
    <source>
        <dbReference type="Proteomes" id="UP000192907"/>
    </source>
</evidence>
<dbReference type="PANTHER" id="PTHR30069">
    <property type="entry name" value="TONB-DEPENDENT OUTER MEMBRANE RECEPTOR"/>
    <property type="match status" value="1"/>
</dbReference>
<keyword evidence="3 7" id="KW-1134">Transmembrane beta strand</keyword>
<evidence type="ECO:0000256" key="2">
    <source>
        <dbReference type="ARBA" id="ARBA00022448"/>
    </source>
</evidence>
<keyword evidence="6 7" id="KW-0998">Cell outer membrane</keyword>
<keyword evidence="2 7" id="KW-0813">Transport</keyword>
<dbReference type="PANTHER" id="PTHR30069:SF36">
    <property type="entry name" value="BLL6948 PROTEIN"/>
    <property type="match status" value="1"/>
</dbReference>
<accession>A0A1Y6BB76</accession>
<dbReference type="AlphaFoldDB" id="A0A1Y6BB76"/>
<keyword evidence="9" id="KW-0675">Receptor</keyword>
<dbReference type="Pfam" id="PF07715">
    <property type="entry name" value="Plug"/>
    <property type="match status" value="1"/>
</dbReference>
<gene>
    <name evidence="9" type="ORF">SAMN06296036_103261</name>
</gene>
<name>A0A1Y6BB76_9BACT</name>